<dbReference type="SUPFAM" id="SSF52047">
    <property type="entry name" value="RNI-like"/>
    <property type="match status" value="1"/>
</dbReference>
<evidence type="ECO:0000313" key="1">
    <source>
        <dbReference type="EMBL" id="EMD32793.1"/>
    </source>
</evidence>
<dbReference type="OrthoDB" id="2798901at2759"/>
<dbReference type="Proteomes" id="UP000016930">
    <property type="component" value="Unassembled WGS sequence"/>
</dbReference>
<proteinExistence type="predicted"/>
<dbReference type="AlphaFoldDB" id="M2Q7H6"/>
<reference evidence="1 2" key="1">
    <citation type="journal article" date="2012" name="Proc. Natl. Acad. Sci. U.S.A.">
        <title>Comparative genomics of Ceriporiopsis subvermispora and Phanerochaete chrysosporium provide insight into selective ligninolysis.</title>
        <authorList>
            <person name="Fernandez-Fueyo E."/>
            <person name="Ruiz-Duenas F.J."/>
            <person name="Ferreira P."/>
            <person name="Floudas D."/>
            <person name="Hibbett D.S."/>
            <person name="Canessa P."/>
            <person name="Larrondo L.F."/>
            <person name="James T.Y."/>
            <person name="Seelenfreund D."/>
            <person name="Lobos S."/>
            <person name="Polanco R."/>
            <person name="Tello M."/>
            <person name="Honda Y."/>
            <person name="Watanabe T."/>
            <person name="Watanabe T."/>
            <person name="Ryu J.S."/>
            <person name="Kubicek C.P."/>
            <person name="Schmoll M."/>
            <person name="Gaskell J."/>
            <person name="Hammel K.E."/>
            <person name="St John F.J."/>
            <person name="Vanden Wymelenberg A."/>
            <person name="Sabat G."/>
            <person name="Splinter BonDurant S."/>
            <person name="Syed K."/>
            <person name="Yadav J.S."/>
            <person name="Doddapaneni H."/>
            <person name="Subramanian V."/>
            <person name="Lavin J.L."/>
            <person name="Oguiza J.A."/>
            <person name="Perez G."/>
            <person name="Pisabarro A.G."/>
            <person name="Ramirez L."/>
            <person name="Santoyo F."/>
            <person name="Master E."/>
            <person name="Coutinho P.M."/>
            <person name="Henrissat B."/>
            <person name="Lombard V."/>
            <person name="Magnuson J.K."/>
            <person name="Kuees U."/>
            <person name="Hori C."/>
            <person name="Igarashi K."/>
            <person name="Samejima M."/>
            <person name="Held B.W."/>
            <person name="Barry K.W."/>
            <person name="LaButti K.M."/>
            <person name="Lapidus A."/>
            <person name="Lindquist E.A."/>
            <person name="Lucas S.M."/>
            <person name="Riley R."/>
            <person name="Salamov A.A."/>
            <person name="Hoffmeister D."/>
            <person name="Schwenk D."/>
            <person name="Hadar Y."/>
            <person name="Yarden O."/>
            <person name="de Vries R.P."/>
            <person name="Wiebenga A."/>
            <person name="Stenlid J."/>
            <person name="Eastwood D."/>
            <person name="Grigoriev I.V."/>
            <person name="Berka R.M."/>
            <person name="Blanchette R.A."/>
            <person name="Kersten P."/>
            <person name="Martinez A.T."/>
            <person name="Vicuna R."/>
            <person name="Cullen D."/>
        </authorList>
    </citation>
    <scope>NUCLEOTIDE SEQUENCE [LARGE SCALE GENOMIC DNA]</scope>
    <source>
        <strain evidence="1 2">B</strain>
    </source>
</reference>
<protein>
    <recommendedName>
        <fullName evidence="3">F-box domain-containing protein</fullName>
    </recommendedName>
</protein>
<dbReference type="SUPFAM" id="SSF81383">
    <property type="entry name" value="F-box domain"/>
    <property type="match status" value="1"/>
</dbReference>
<organism evidence="1 2">
    <name type="scientific">Ceriporiopsis subvermispora (strain B)</name>
    <name type="common">White-rot fungus</name>
    <name type="synonym">Gelatoporia subvermispora</name>
    <dbReference type="NCBI Taxonomy" id="914234"/>
    <lineage>
        <taxon>Eukaryota</taxon>
        <taxon>Fungi</taxon>
        <taxon>Dikarya</taxon>
        <taxon>Basidiomycota</taxon>
        <taxon>Agaricomycotina</taxon>
        <taxon>Agaricomycetes</taxon>
        <taxon>Polyporales</taxon>
        <taxon>Gelatoporiaceae</taxon>
        <taxon>Gelatoporia</taxon>
    </lineage>
</organism>
<dbReference type="InterPro" id="IPR036047">
    <property type="entry name" value="F-box-like_dom_sf"/>
</dbReference>
<evidence type="ECO:0008006" key="3">
    <source>
        <dbReference type="Google" id="ProtNLM"/>
    </source>
</evidence>
<accession>M2Q7H6</accession>
<gene>
    <name evidence="1" type="ORF">CERSUDRAFT_77171</name>
</gene>
<sequence length="358" mass="40460">MQNYTQQSLPNWLLTGKHTYRHSIISQMDAEGVHTDANQGSFPPEIVDYIIDFLTTDISSLKSCSVVCQAWSPRARFHLLKILYLTSSHRVRGYMRSLLRSQVIGRYVEQLTVRPSSPEDCRDFECIADYLGSVKDLTLDMRAYWIAPEIIAKLGPITRLRIQNTVFGEFLHFRAILAAVPNVAHLILDTVSCISRSSIVPLDLELPLRSLWLYNFDHLYDALLRPMPTMLELRLSIKLAKDLPALRSALARVGPHVESLEVGFVGTDHPWFVTQIADALSECAALTSLALYFEELIDASWVTFPFIEARNSSPNLKWVTVGLNPKIDDRESKIRAIQQRLQTEAFDAQGDVTGGRAM</sequence>
<keyword evidence="2" id="KW-1185">Reference proteome</keyword>
<evidence type="ECO:0000313" key="2">
    <source>
        <dbReference type="Proteomes" id="UP000016930"/>
    </source>
</evidence>
<dbReference type="EMBL" id="KB445809">
    <property type="protein sequence ID" value="EMD32793.1"/>
    <property type="molecule type" value="Genomic_DNA"/>
</dbReference>
<name>M2Q7H6_CERS8</name>
<dbReference type="HOGENOM" id="CLU_860519_0_0_1"/>